<sequence length="92" mass="10420">MWYSSLRGKRTHRFNGASGPNLKGTRHSIHDLHTSLVITGSVLYKKEESPRTIDGSVKWVRETFLLSPKKSVHSTARQLQISRPTVHMGLPK</sequence>
<dbReference type="EMBL" id="BMAW01098247">
    <property type="protein sequence ID" value="GFS83829.1"/>
    <property type="molecule type" value="Genomic_DNA"/>
</dbReference>
<feature type="region of interest" description="Disordered" evidence="1">
    <location>
        <begin position="1"/>
        <end position="26"/>
    </location>
</feature>
<organism evidence="2 3">
    <name type="scientific">Nephila pilipes</name>
    <name type="common">Giant wood spider</name>
    <name type="synonym">Nephila maculata</name>
    <dbReference type="NCBI Taxonomy" id="299642"/>
    <lineage>
        <taxon>Eukaryota</taxon>
        <taxon>Metazoa</taxon>
        <taxon>Ecdysozoa</taxon>
        <taxon>Arthropoda</taxon>
        <taxon>Chelicerata</taxon>
        <taxon>Arachnida</taxon>
        <taxon>Araneae</taxon>
        <taxon>Araneomorphae</taxon>
        <taxon>Entelegynae</taxon>
        <taxon>Araneoidea</taxon>
        <taxon>Nephilidae</taxon>
        <taxon>Nephila</taxon>
    </lineage>
</organism>
<name>A0A8X6T8F1_NEPPI</name>
<accession>A0A8X6T8F1</accession>
<evidence type="ECO:0000313" key="2">
    <source>
        <dbReference type="EMBL" id="GFS83829.1"/>
    </source>
</evidence>
<keyword evidence="3" id="KW-1185">Reference proteome</keyword>
<protein>
    <submittedName>
        <fullName evidence="2">Uncharacterized protein</fullName>
    </submittedName>
</protein>
<evidence type="ECO:0000313" key="3">
    <source>
        <dbReference type="Proteomes" id="UP000887013"/>
    </source>
</evidence>
<evidence type="ECO:0000256" key="1">
    <source>
        <dbReference type="SAM" id="MobiDB-lite"/>
    </source>
</evidence>
<reference evidence="2" key="1">
    <citation type="submission" date="2020-08" db="EMBL/GenBank/DDBJ databases">
        <title>Multicomponent nature underlies the extraordinary mechanical properties of spider dragline silk.</title>
        <authorList>
            <person name="Kono N."/>
            <person name="Nakamura H."/>
            <person name="Mori M."/>
            <person name="Yoshida Y."/>
            <person name="Ohtoshi R."/>
            <person name="Malay A.D."/>
            <person name="Moran D.A.P."/>
            <person name="Tomita M."/>
            <person name="Numata K."/>
            <person name="Arakawa K."/>
        </authorList>
    </citation>
    <scope>NUCLEOTIDE SEQUENCE</scope>
</reference>
<proteinExistence type="predicted"/>
<dbReference type="AlphaFoldDB" id="A0A8X6T8F1"/>
<gene>
    <name evidence="2" type="ORF">NPIL_482571</name>
</gene>
<comment type="caution">
    <text evidence="2">The sequence shown here is derived from an EMBL/GenBank/DDBJ whole genome shotgun (WGS) entry which is preliminary data.</text>
</comment>
<dbReference type="Proteomes" id="UP000887013">
    <property type="component" value="Unassembled WGS sequence"/>
</dbReference>